<protein>
    <submittedName>
        <fullName evidence="7">Uncharacterized protein</fullName>
    </submittedName>
</protein>
<dbReference type="GO" id="GO:0005576">
    <property type="term" value="C:extracellular region"/>
    <property type="evidence" value="ECO:0007669"/>
    <property type="project" value="UniProtKB-SubCell"/>
</dbReference>
<dbReference type="KEGG" id="crb:17884760"/>
<comment type="subcellular location">
    <subcellularLocation>
        <location evidence="1">Secreted</location>
    </subcellularLocation>
</comment>
<comment type="similarity">
    <text evidence="2">Belongs to the plant self-incompatibility (S1) protein family.</text>
</comment>
<evidence type="ECO:0000313" key="8">
    <source>
        <dbReference type="Proteomes" id="UP000029121"/>
    </source>
</evidence>
<sequence>MGGHRNMITLIVILSSLLNVALSQNGVVVGKDIYKWNLFPTIKVFVRNDLRGLVLYSACYSGGWQKNLYHADFLPGMTRKIFEFRKDLFFWGENIRYCVFKFGGQIRRFTIYRDRRDNIIGYQCRNCYWSVRRNGLCALDSQTGKYDLCYSWNK</sequence>
<name>R0HP89_9BRAS</name>
<feature type="chain" id="PRO_5036444517" evidence="6">
    <location>
        <begin position="24"/>
        <end position="154"/>
    </location>
</feature>
<evidence type="ECO:0000256" key="4">
    <source>
        <dbReference type="ARBA" id="ARBA00022525"/>
    </source>
</evidence>
<proteinExistence type="inferred from homology"/>
<evidence type="ECO:0000256" key="1">
    <source>
        <dbReference type="ARBA" id="ARBA00004613"/>
    </source>
</evidence>
<dbReference type="AlphaFoldDB" id="R0HP89"/>
<gene>
    <name evidence="7" type="ORF">CARUB_v10019155mg</name>
</gene>
<evidence type="ECO:0000256" key="5">
    <source>
        <dbReference type="ARBA" id="ARBA00022729"/>
    </source>
</evidence>
<reference evidence="8" key="1">
    <citation type="journal article" date="2013" name="Nat. Genet.">
        <title>The Capsella rubella genome and the genomic consequences of rapid mating system evolution.</title>
        <authorList>
            <person name="Slotte T."/>
            <person name="Hazzouri K.M."/>
            <person name="Agren J.A."/>
            <person name="Koenig D."/>
            <person name="Maumus F."/>
            <person name="Guo Y.L."/>
            <person name="Steige K."/>
            <person name="Platts A.E."/>
            <person name="Escobar J.S."/>
            <person name="Newman L.K."/>
            <person name="Wang W."/>
            <person name="Mandakova T."/>
            <person name="Vello E."/>
            <person name="Smith L.M."/>
            <person name="Henz S.R."/>
            <person name="Steffen J."/>
            <person name="Takuno S."/>
            <person name="Brandvain Y."/>
            <person name="Coop G."/>
            <person name="Andolfatto P."/>
            <person name="Hu T.T."/>
            <person name="Blanchette M."/>
            <person name="Clark R.M."/>
            <person name="Quesneville H."/>
            <person name="Nordborg M."/>
            <person name="Gaut B.S."/>
            <person name="Lysak M.A."/>
            <person name="Jenkins J."/>
            <person name="Grimwood J."/>
            <person name="Chapman J."/>
            <person name="Prochnik S."/>
            <person name="Shu S."/>
            <person name="Rokhsar D."/>
            <person name="Schmutz J."/>
            <person name="Weigel D."/>
            <person name="Wright S.I."/>
        </authorList>
    </citation>
    <scope>NUCLEOTIDE SEQUENCE [LARGE SCALE GENOMIC DNA]</scope>
    <source>
        <strain evidence="8">cv. Monte Gargano</strain>
    </source>
</reference>
<accession>R0HP89</accession>
<dbReference type="Pfam" id="PF05938">
    <property type="entry name" value="Self-incomp_S1"/>
    <property type="match status" value="1"/>
</dbReference>
<feature type="signal peptide" evidence="6">
    <location>
        <begin position="1"/>
        <end position="23"/>
    </location>
</feature>
<evidence type="ECO:0000256" key="6">
    <source>
        <dbReference type="SAM" id="SignalP"/>
    </source>
</evidence>
<organism evidence="7 8">
    <name type="scientific">Capsella rubella</name>
    <dbReference type="NCBI Taxonomy" id="81985"/>
    <lineage>
        <taxon>Eukaryota</taxon>
        <taxon>Viridiplantae</taxon>
        <taxon>Streptophyta</taxon>
        <taxon>Embryophyta</taxon>
        <taxon>Tracheophyta</taxon>
        <taxon>Spermatophyta</taxon>
        <taxon>Magnoliopsida</taxon>
        <taxon>eudicotyledons</taxon>
        <taxon>Gunneridae</taxon>
        <taxon>Pentapetalae</taxon>
        <taxon>rosids</taxon>
        <taxon>malvids</taxon>
        <taxon>Brassicales</taxon>
        <taxon>Brassicaceae</taxon>
        <taxon>Camelineae</taxon>
        <taxon>Capsella</taxon>
    </lineage>
</organism>
<keyword evidence="8" id="KW-1185">Reference proteome</keyword>
<dbReference type="GO" id="GO:0060320">
    <property type="term" value="P:rejection of self pollen"/>
    <property type="evidence" value="ECO:0007669"/>
    <property type="project" value="UniProtKB-KW"/>
</dbReference>
<evidence type="ECO:0000256" key="2">
    <source>
        <dbReference type="ARBA" id="ARBA00005581"/>
    </source>
</evidence>
<keyword evidence="4" id="KW-0964">Secreted</keyword>
<dbReference type="InterPro" id="IPR010264">
    <property type="entry name" value="Self-incomp_S1"/>
</dbReference>
<evidence type="ECO:0000256" key="3">
    <source>
        <dbReference type="ARBA" id="ARBA00022471"/>
    </source>
</evidence>
<dbReference type="Proteomes" id="UP000029121">
    <property type="component" value="Unassembled WGS sequence"/>
</dbReference>
<dbReference type="OrthoDB" id="1038057at2759"/>
<evidence type="ECO:0000313" key="7">
    <source>
        <dbReference type="EMBL" id="EOA25788.1"/>
    </source>
</evidence>
<keyword evidence="5 6" id="KW-0732">Signal</keyword>
<dbReference type="EMBL" id="KB870809">
    <property type="protein sequence ID" value="EOA25788.1"/>
    <property type="molecule type" value="Genomic_DNA"/>
</dbReference>
<keyword evidence="3" id="KW-0713">Self-incompatibility</keyword>